<proteinExistence type="predicted"/>
<dbReference type="RefSeq" id="WP_144303826.1">
    <property type="nucleotide sequence ID" value="NZ_QMIE01000014.1"/>
</dbReference>
<accession>A0A7M3MBU7</accession>
<organism evidence="1 2">
    <name type="scientific">Oceanidesulfovibrio indonesiensis</name>
    <dbReference type="NCBI Taxonomy" id="54767"/>
    <lineage>
        <taxon>Bacteria</taxon>
        <taxon>Pseudomonadati</taxon>
        <taxon>Thermodesulfobacteriota</taxon>
        <taxon>Desulfovibrionia</taxon>
        <taxon>Desulfovibrionales</taxon>
        <taxon>Desulfovibrionaceae</taxon>
        <taxon>Oceanidesulfovibrio</taxon>
    </lineage>
</organism>
<reference evidence="1 2" key="1">
    <citation type="submission" date="2018-06" db="EMBL/GenBank/DDBJ databases">
        <title>Complete genome of Desulfovibrio indonesiensis P37SLT.</title>
        <authorList>
            <person name="Crispim J.S."/>
            <person name="Vidigal P.M.P."/>
            <person name="Silva L.C.F."/>
            <person name="Laguardia C.N."/>
            <person name="Araujo L.C."/>
            <person name="Dias R.S."/>
            <person name="Sousa M.P."/>
            <person name="Paula S.O."/>
            <person name="Silva C."/>
        </authorList>
    </citation>
    <scope>NUCLEOTIDE SEQUENCE [LARGE SCALE GENOMIC DNA]</scope>
    <source>
        <strain evidence="1 2">P37SLT</strain>
    </source>
</reference>
<dbReference type="EMBL" id="QMIE01000014">
    <property type="protein sequence ID" value="TVM15783.1"/>
    <property type="molecule type" value="Genomic_DNA"/>
</dbReference>
<protein>
    <recommendedName>
        <fullName evidence="3">HTH merR-type domain-containing protein</fullName>
    </recommendedName>
</protein>
<sequence length="162" mass="19038">MDPFKPQFTAKNISDSMPGLNENLMQNWFVRKVITIQDKSPGRGRKRLYSFHEALQVEFVHQMTSQGETTKVASPVALQCADFYCHELLNKQGYSPEEPYIGQDYVVLYQVAPKVRCRFIMKNDFNILDISSIHYRIFDFHYCAWRLYETIMDVAGQLPWQK</sequence>
<keyword evidence="2" id="KW-1185">Reference proteome</keyword>
<dbReference type="AlphaFoldDB" id="A0A7M3MBU7"/>
<name>A0A7M3MBU7_9BACT</name>
<evidence type="ECO:0000313" key="1">
    <source>
        <dbReference type="EMBL" id="TVM15783.1"/>
    </source>
</evidence>
<comment type="caution">
    <text evidence="1">The sequence shown here is derived from an EMBL/GenBank/DDBJ whole genome shotgun (WGS) entry which is preliminary data.</text>
</comment>
<evidence type="ECO:0000313" key="2">
    <source>
        <dbReference type="Proteomes" id="UP000448292"/>
    </source>
</evidence>
<evidence type="ECO:0008006" key="3">
    <source>
        <dbReference type="Google" id="ProtNLM"/>
    </source>
</evidence>
<dbReference type="Proteomes" id="UP000448292">
    <property type="component" value="Unassembled WGS sequence"/>
</dbReference>
<dbReference type="OrthoDB" id="5463593at2"/>
<gene>
    <name evidence="1" type="ORF">DPQ33_13840</name>
</gene>